<dbReference type="AlphaFoldDB" id="A0A0P1FPR2"/>
<evidence type="ECO:0000313" key="5">
    <source>
        <dbReference type="Proteomes" id="UP000051887"/>
    </source>
</evidence>
<dbReference type="RefSeq" id="WP_058241690.1">
    <property type="nucleotide sequence ID" value="NZ_CYSB01000004.1"/>
</dbReference>
<evidence type="ECO:0008006" key="6">
    <source>
        <dbReference type="Google" id="ProtNLM"/>
    </source>
</evidence>
<dbReference type="Pfam" id="PF10115">
    <property type="entry name" value="HlyU"/>
    <property type="match status" value="1"/>
</dbReference>
<dbReference type="Proteomes" id="UP000051086">
    <property type="component" value="Unassembled WGS sequence"/>
</dbReference>
<dbReference type="Proteomes" id="UP000051887">
    <property type="component" value="Unassembled WGS sequence"/>
</dbReference>
<proteinExistence type="predicted"/>
<evidence type="ECO:0000313" key="3">
    <source>
        <dbReference type="EMBL" id="CUH70337.1"/>
    </source>
</evidence>
<sequence length="93" mass="10003">MALFSKLFGGGASKSEPKGAEPEDHAGFLIYVEPIREGGSYRIGARIEKVIDGELKSHMMIRADTVASQEEAAQISLQKAKSFIDQMGDGVFG</sequence>
<organism evidence="3 5">
    <name type="scientific">Thalassovita autumnalis</name>
    <dbReference type="NCBI Taxonomy" id="2072972"/>
    <lineage>
        <taxon>Bacteria</taxon>
        <taxon>Pseudomonadati</taxon>
        <taxon>Pseudomonadota</taxon>
        <taxon>Alphaproteobacteria</taxon>
        <taxon>Rhodobacterales</taxon>
        <taxon>Roseobacteraceae</taxon>
        <taxon>Thalassovita</taxon>
    </lineage>
</organism>
<evidence type="ECO:0000256" key="1">
    <source>
        <dbReference type="SAM" id="MobiDB-lite"/>
    </source>
</evidence>
<evidence type="ECO:0000313" key="2">
    <source>
        <dbReference type="EMBL" id="CUH62574.1"/>
    </source>
</evidence>
<dbReference type="OrthoDB" id="9800971at2"/>
<keyword evidence="4" id="KW-1185">Reference proteome</keyword>
<dbReference type="InterPro" id="IPR018772">
    <property type="entry name" value="Transcription_activator_HlyU"/>
</dbReference>
<evidence type="ECO:0000313" key="4">
    <source>
        <dbReference type="Proteomes" id="UP000051086"/>
    </source>
</evidence>
<feature type="region of interest" description="Disordered" evidence="1">
    <location>
        <begin position="1"/>
        <end position="23"/>
    </location>
</feature>
<protein>
    <recommendedName>
        <fullName evidence="6">Transcriptional activator HlyU</fullName>
    </recommendedName>
</protein>
<dbReference type="EMBL" id="CYSC01000003">
    <property type="protein sequence ID" value="CUH70337.1"/>
    <property type="molecule type" value="Genomic_DNA"/>
</dbReference>
<accession>A0A0P1FPR2</accession>
<reference evidence="2 4" key="1">
    <citation type="submission" date="2015-09" db="EMBL/GenBank/DDBJ databases">
        <authorList>
            <person name="Rodrigo-Torres L."/>
            <person name="Arahal D.R."/>
        </authorList>
    </citation>
    <scope>NUCLEOTIDE SEQUENCE [LARGE SCALE GENOMIC DNA]</scope>
    <source>
        <strain evidence="2 4">CECT 5118</strain>
    </source>
</reference>
<gene>
    <name evidence="2" type="ORF">TL5118_00079</name>
    <name evidence="3" type="ORF">TL5120_00110</name>
</gene>
<name>A0A0P1FPR2_9RHOB</name>
<reference evidence="3 5" key="2">
    <citation type="submission" date="2015-09" db="EMBL/GenBank/DDBJ databases">
        <authorList>
            <consortium name="Swine Surveillance"/>
        </authorList>
    </citation>
    <scope>NUCLEOTIDE SEQUENCE [LARGE SCALE GENOMIC DNA]</scope>
    <source>
        <strain evidence="3 5">5120</strain>
    </source>
</reference>
<dbReference type="EMBL" id="CYSB01000004">
    <property type="protein sequence ID" value="CUH62574.1"/>
    <property type="molecule type" value="Genomic_DNA"/>
</dbReference>